<accession>A0A939F7Z8</accession>
<feature type="transmembrane region" description="Helical" evidence="1">
    <location>
        <begin position="139"/>
        <end position="161"/>
    </location>
</feature>
<keyword evidence="1" id="KW-1133">Transmembrane helix</keyword>
<feature type="transmembrane region" description="Helical" evidence="1">
    <location>
        <begin position="53"/>
        <end position="71"/>
    </location>
</feature>
<keyword evidence="1" id="KW-0812">Transmembrane</keyword>
<dbReference type="EMBL" id="JAFLRJ010000111">
    <property type="protein sequence ID" value="MBO0512637.1"/>
    <property type="molecule type" value="Genomic_DNA"/>
</dbReference>
<name>A0A939F7Z8_9ACTN</name>
<dbReference type="RefSeq" id="WP_206962075.1">
    <property type="nucleotide sequence ID" value="NZ_BAAAJJ010000026.1"/>
</dbReference>
<dbReference type="Proteomes" id="UP000664167">
    <property type="component" value="Unassembled WGS sequence"/>
</dbReference>
<proteinExistence type="predicted"/>
<sequence length="282" mass="30025">MSALALRGPAWLVARQHGRTLGWGAVALVLLIVVRLVLLGWTYVDVVQTCMSVIGFLPALFGLFVAGPMIARDLESGAYRLLWTQSVSPARWLTAKLALPAAGAVATMLVLAGLCRWALSFKPDGAQGMEWYADQVYPLIGPLGAARALAYIAIGALVGILVRRTIPAMVASFVAIGIVEFAFNFARGHLGTATTLYSTLDEGMRGAPGIFVADGNVTSTGAKIGDACVSDQCMREHDISGYFNTYIPHFWPTQLIETGLVLAVAALALTLTFRLLRTKAAS</sequence>
<feature type="transmembrane region" description="Helical" evidence="1">
    <location>
        <begin position="168"/>
        <end position="186"/>
    </location>
</feature>
<feature type="transmembrane region" description="Helical" evidence="1">
    <location>
        <begin position="21"/>
        <end position="41"/>
    </location>
</feature>
<protein>
    <recommendedName>
        <fullName evidence="4">ABC-2 family transporter protein</fullName>
    </recommendedName>
</protein>
<evidence type="ECO:0008006" key="4">
    <source>
        <dbReference type="Google" id="ProtNLM"/>
    </source>
</evidence>
<keyword evidence="1" id="KW-0472">Membrane</keyword>
<feature type="transmembrane region" description="Helical" evidence="1">
    <location>
        <begin position="255"/>
        <end position="276"/>
    </location>
</feature>
<reference evidence="2" key="1">
    <citation type="submission" date="2021-03" db="EMBL/GenBank/DDBJ databases">
        <title>Streptomyces poriferae sp. nov., a novel marine sponge-derived Actinobacteria species with anti-MRSA activity.</title>
        <authorList>
            <person name="Sandoval-Powers M."/>
            <person name="Kralova S."/>
            <person name="Nguyen G.-S."/>
            <person name="Fawwal D."/>
            <person name="Degnes K."/>
            <person name="Klinkenberg G."/>
            <person name="Sletta H."/>
            <person name="Wentzel A."/>
            <person name="Liles M.R."/>
        </authorList>
    </citation>
    <scope>NUCLEOTIDE SEQUENCE</scope>
    <source>
        <strain evidence="2">DSM 41794</strain>
    </source>
</reference>
<dbReference type="AlphaFoldDB" id="A0A939F7Z8"/>
<gene>
    <name evidence="2" type="ORF">J0695_12585</name>
</gene>
<evidence type="ECO:0000313" key="2">
    <source>
        <dbReference type="EMBL" id="MBO0512637.1"/>
    </source>
</evidence>
<organism evidence="2 3">
    <name type="scientific">Streptomyces beijiangensis</name>
    <dbReference type="NCBI Taxonomy" id="163361"/>
    <lineage>
        <taxon>Bacteria</taxon>
        <taxon>Bacillati</taxon>
        <taxon>Actinomycetota</taxon>
        <taxon>Actinomycetes</taxon>
        <taxon>Kitasatosporales</taxon>
        <taxon>Streptomycetaceae</taxon>
        <taxon>Streptomyces</taxon>
    </lineage>
</organism>
<comment type="caution">
    <text evidence="2">The sequence shown here is derived from an EMBL/GenBank/DDBJ whole genome shotgun (WGS) entry which is preliminary data.</text>
</comment>
<evidence type="ECO:0000256" key="1">
    <source>
        <dbReference type="SAM" id="Phobius"/>
    </source>
</evidence>
<feature type="transmembrane region" description="Helical" evidence="1">
    <location>
        <begin position="92"/>
        <end position="119"/>
    </location>
</feature>
<keyword evidence="3" id="KW-1185">Reference proteome</keyword>
<evidence type="ECO:0000313" key="3">
    <source>
        <dbReference type="Proteomes" id="UP000664167"/>
    </source>
</evidence>